<reference evidence="4 5" key="1">
    <citation type="journal article" date="2007" name="Nature">
        <title>Evolution of genes and genomes on the Drosophila phylogeny.</title>
        <authorList>
            <consortium name="Drosophila 12 Genomes Consortium"/>
            <person name="Clark A.G."/>
            <person name="Eisen M.B."/>
            <person name="Smith D.R."/>
            <person name="Bergman C.M."/>
            <person name="Oliver B."/>
            <person name="Markow T.A."/>
            <person name="Kaufman T.C."/>
            <person name="Kellis M."/>
            <person name="Gelbart W."/>
            <person name="Iyer V.N."/>
            <person name="Pollard D.A."/>
            <person name="Sackton T.B."/>
            <person name="Larracuente A.M."/>
            <person name="Singh N.D."/>
            <person name="Abad J.P."/>
            <person name="Abt D.N."/>
            <person name="Adryan B."/>
            <person name="Aguade M."/>
            <person name="Akashi H."/>
            <person name="Anderson W.W."/>
            <person name="Aquadro C.F."/>
            <person name="Ardell D.H."/>
            <person name="Arguello R."/>
            <person name="Artieri C.G."/>
            <person name="Barbash D.A."/>
            <person name="Barker D."/>
            <person name="Barsanti P."/>
            <person name="Batterham P."/>
            <person name="Batzoglou S."/>
            <person name="Begun D."/>
            <person name="Bhutkar A."/>
            <person name="Blanco E."/>
            <person name="Bosak S.A."/>
            <person name="Bradley R.K."/>
            <person name="Brand A.D."/>
            <person name="Brent M.R."/>
            <person name="Brooks A.N."/>
            <person name="Brown R.H."/>
            <person name="Butlin R.K."/>
            <person name="Caggese C."/>
            <person name="Calvi B.R."/>
            <person name="Bernardo de Carvalho A."/>
            <person name="Caspi A."/>
            <person name="Castrezana S."/>
            <person name="Celniker S.E."/>
            <person name="Chang J.L."/>
            <person name="Chapple C."/>
            <person name="Chatterji S."/>
            <person name="Chinwalla A."/>
            <person name="Civetta A."/>
            <person name="Clifton S.W."/>
            <person name="Comeron J.M."/>
            <person name="Costello J.C."/>
            <person name="Coyne J.A."/>
            <person name="Daub J."/>
            <person name="David R.G."/>
            <person name="Delcher A.L."/>
            <person name="Delehaunty K."/>
            <person name="Do C.B."/>
            <person name="Ebling H."/>
            <person name="Edwards K."/>
            <person name="Eickbush T."/>
            <person name="Evans J.D."/>
            <person name="Filipski A."/>
            <person name="Findeiss S."/>
            <person name="Freyhult E."/>
            <person name="Fulton L."/>
            <person name="Fulton R."/>
            <person name="Garcia A.C."/>
            <person name="Gardiner A."/>
            <person name="Garfield D.A."/>
            <person name="Garvin B.E."/>
            <person name="Gibson G."/>
            <person name="Gilbert D."/>
            <person name="Gnerre S."/>
            <person name="Godfrey J."/>
            <person name="Good R."/>
            <person name="Gotea V."/>
            <person name="Gravely B."/>
            <person name="Greenberg A.J."/>
            <person name="Griffiths-Jones S."/>
            <person name="Gross S."/>
            <person name="Guigo R."/>
            <person name="Gustafson E.A."/>
            <person name="Haerty W."/>
            <person name="Hahn M.W."/>
            <person name="Halligan D.L."/>
            <person name="Halpern A.L."/>
            <person name="Halter G.M."/>
            <person name="Han M.V."/>
            <person name="Heger A."/>
            <person name="Hillier L."/>
            <person name="Hinrichs A.S."/>
            <person name="Holmes I."/>
            <person name="Hoskins R.A."/>
            <person name="Hubisz M.J."/>
            <person name="Hultmark D."/>
            <person name="Huntley M.A."/>
            <person name="Jaffe D.B."/>
            <person name="Jagadeeshan S."/>
            <person name="Jeck W.R."/>
            <person name="Johnson J."/>
            <person name="Jones C.D."/>
            <person name="Jordan W.C."/>
            <person name="Karpen G.H."/>
            <person name="Kataoka E."/>
            <person name="Keightley P.D."/>
            <person name="Kheradpour P."/>
            <person name="Kirkness E.F."/>
            <person name="Koerich L.B."/>
            <person name="Kristiansen K."/>
            <person name="Kudrna D."/>
            <person name="Kulathinal R.J."/>
            <person name="Kumar S."/>
            <person name="Kwok R."/>
            <person name="Lander E."/>
            <person name="Langley C.H."/>
            <person name="Lapoint R."/>
            <person name="Lazzaro B.P."/>
            <person name="Lee S.J."/>
            <person name="Levesque L."/>
            <person name="Li R."/>
            <person name="Lin C.F."/>
            <person name="Lin M.F."/>
            <person name="Lindblad-Toh K."/>
            <person name="Llopart A."/>
            <person name="Long M."/>
            <person name="Low L."/>
            <person name="Lozovsky E."/>
            <person name="Lu J."/>
            <person name="Luo M."/>
            <person name="Machado C.A."/>
            <person name="Makalowski W."/>
            <person name="Marzo M."/>
            <person name="Matsuda M."/>
            <person name="Matzkin L."/>
            <person name="McAllister B."/>
            <person name="McBride C.S."/>
            <person name="McKernan B."/>
            <person name="McKernan K."/>
            <person name="Mendez-Lago M."/>
            <person name="Minx P."/>
            <person name="Mollenhauer M.U."/>
            <person name="Montooth K."/>
            <person name="Mount S.M."/>
            <person name="Mu X."/>
            <person name="Myers E."/>
            <person name="Negre B."/>
            <person name="Newfeld S."/>
            <person name="Nielsen R."/>
            <person name="Noor M.A."/>
            <person name="O'Grady P."/>
            <person name="Pachter L."/>
            <person name="Papaceit M."/>
            <person name="Parisi M.J."/>
            <person name="Parisi M."/>
            <person name="Parts L."/>
            <person name="Pedersen J.S."/>
            <person name="Pesole G."/>
            <person name="Phillippy A.M."/>
            <person name="Ponting C.P."/>
            <person name="Pop M."/>
            <person name="Porcelli D."/>
            <person name="Powell J.R."/>
            <person name="Prohaska S."/>
            <person name="Pruitt K."/>
            <person name="Puig M."/>
            <person name="Quesneville H."/>
            <person name="Ram K.R."/>
            <person name="Rand D."/>
            <person name="Rasmussen M.D."/>
            <person name="Reed L.K."/>
            <person name="Reenan R."/>
            <person name="Reily A."/>
            <person name="Remington K.A."/>
            <person name="Rieger T.T."/>
            <person name="Ritchie M.G."/>
            <person name="Robin C."/>
            <person name="Rogers Y.H."/>
            <person name="Rohde C."/>
            <person name="Rozas J."/>
            <person name="Rubenfield M.J."/>
            <person name="Ruiz A."/>
            <person name="Russo S."/>
            <person name="Salzberg S.L."/>
            <person name="Sanchez-Gracia A."/>
            <person name="Saranga D.J."/>
            <person name="Sato H."/>
            <person name="Schaeffer S.W."/>
            <person name="Schatz M.C."/>
            <person name="Schlenke T."/>
            <person name="Schwartz R."/>
            <person name="Segarra C."/>
            <person name="Singh R.S."/>
            <person name="Sirot L."/>
            <person name="Sirota M."/>
            <person name="Sisneros N.B."/>
            <person name="Smith C.D."/>
            <person name="Smith T.F."/>
            <person name="Spieth J."/>
            <person name="Stage D.E."/>
            <person name="Stark A."/>
            <person name="Stephan W."/>
            <person name="Strausberg R.L."/>
            <person name="Strempel S."/>
            <person name="Sturgill D."/>
            <person name="Sutton G."/>
            <person name="Sutton G.G."/>
            <person name="Tao W."/>
            <person name="Teichmann S."/>
            <person name="Tobari Y.N."/>
            <person name="Tomimura Y."/>
            <person name="Tsolas J.M."/>
            <person name="Valente V.L."/>
            <person name="Venter E."/>
            <person name="Venter J.C."/>
            <person name="Vicario S."/>
            <person name="Vieira F.G."/>
            <person name="Vilella A.J."/>
            <person name="Villasante A."/>
            <person name="Walenz B."/>
            <person name="Wang J."/>
            <person name="Wasserman M."/>
            <person name="Watts T."/>
            <person name="Wilson D."/>
            <person name="Wilson R.K."/>
            <person name="Wing R.A."/>
            <person name="Wolfner M.F."/>
            <person name="Wong A."/>
            <person name="Wong G.K."/>
            <person name="Wu C.I."/>
            <person name="Wu G."/>
            <person name="Yamamoto D."/>
            <person name="Yang H.P."/>
            <person name="Yang S.P."/>
            <person name="Yorke J.A."/>
            <person name="Yoshida K."/>
            <person name="Zdobnov E."/>
            <person name="Zhang P."/>
            <person name="Zhang Y."/>
            <person name="Zimin A.V."/>
            <person name="Baldwin J."/>
            <person name="Abdouelleil A."/>
            <person name="Abdulkadir J."/>
            <person name="Abebe A."/>
            <person name="Abera B."/>
            <person name="Abreu J."/>
            <person name="Acer S.C."/>
            <person name="Aftuck L."/>
            <person name="Alexander A."/>
            <person name="An P."/>
            <person name="Anderson E."/>
            <person name="Anderson S."/>
            <person name="Arachi H."/>
            <person name="Azer M."/>
            <person name="Bachantsang P."/>
            <person name="Barry A."/>
            <person name="Bayul T."/>
            <person name="Berlin A."/>
            <person name="Bessette D."/>
            <person name="Bloom T."/>
            <person name="Blye J."/>
            <person name="Boguslavskiy L."/>
            <person name="Bonnet C."/>
            <person name="Boukhgalter B."/>
            <person name="Bourzgui I."/>
            <person name="Brown A."/>
            <person name="Cahill P."/>
            <person name="Channer S."/>
            <person name="Cheshatsang Y."/>
            <person name="Chuda L."/>
            <person name="Citroen M."/>
            <person name="Collymore A."/>
            <person name="Cooke P."/>
            <person name="Costello M."/>
            <person name="D'Aco K."/>
            <person name="Daza R."/>
            <person name="De Haan G."/>
            <person name="DeGray S."/>
            <person name="DeMaso C."/>
            <person name="Dhargay N."/>
            <person name="Dooley K."/>
            <person name="Dooley E."/>
            <person name="Doricent M."/>
            <person name="Dorje P."/>
            <person name="Dorjee K."/>
            <person name="Dupes A."/>
            <person name="Elong R."/>
            <person name="Falk J."/>
            <person name="Farina A."/>
            <person name="Faro S."/>
            <person name="Ferguson D."/>
            <person name="Fisher S."/>
            <person name="Foley C.D."/>
            <person name="Franke A."/>
            <person name="Friedrich D."/>
            <person name="Gadbois L."/>
            <person name="Gearin G."/>
            <person name="Gearin C.R."/>
            <person name="Giannoukos G."/>
            <person name="Goode T."/>
            <person name="Graham J."/>
            <person name="Grandbois E."/>
            <person name="Grewal S."/>
            <person name="Gyaltsen K."/>
            <person name="Hafez N."/>
            <person name="Hagos B."/>
            <person name="Hall J."/>
            <person name="Henson C."/>
            <person name="Hollinger A."/>
            <person name="Honan T."/>
            <person name="Huard M.D."/>
            <person name="Hughes L."/>
            <person name="Hurhula B."/>
            <person name="Husby M.E."/>
            <person name="Kamat A."/>
            <person name="Kanga B."/>
            <person name="Kashin S."/>
            <person name="Khazanovich D."/>
            <person name="Kisner P."/>
            <person name="Lance K."/>
            <person name="Lara M."/>
            <person name="Lee W."/>
            <person name="Lennon N."/>
            <person name="Letendre F."/>
            <person name="LeVine R."/>
            <person name="Lipovsky A."/>
            <person name="Liu X."/>
            <person name="Liu J."/>
            <person name="Liu S."/>
            <person name="Lokyitsang T."/>
            <person name="Lokyitsang Y."/>
            <person name="Lubonja R."/>
            <person name="Lui A."/>
            <person name="MacDonald P."/>
            <person name="Magnisalis V."/>
            <person name="Maru K."/>
            <person name="Matthews C."/>
            <person name="McCusker W."/>
            <person name="McDonough S."/>
            <person name="Mehta T."/>
            <person name="Meldrim J."/>
            <person name="Meneus L."/>
            <person name="Mihai O."/>
            <person name="Mihalev A."/>
            <person name="Mihova T."/>
            <person name="Mittelman R."/>
            <person name="Mlenga V."/>
            <person name="Montmayeur A."/>
            <person name="Mulrain L."/>
            <person name="Navidi A."/>
            <person name="Naylor J."/>
            <person name="Negash T."/>
            <person name="Nguyen T."/>
            <person name="Nguyen N."/>
            <person name="Nicol R."/>
            <person name="Norbu C."/>
            <person name="Norbu N."/>
            <person name="Novod N."/>
            <person name="O'Neill B."/>
            <person name="Osman S."/>
            <person name="Markiewicz E."/>
            <person name="Oyono O.L."/>
            <person name="Patti C."/>
            <person name="Phunkhang P."/>
            <person name="Pierre F."/>
            <person name="Priest M."/>
            <person name="Raghuraman S."/>
            <person name="Rege F."/>
            <person name="Reyes R."/>
            <person name="Rise C."/>
            <person name="Rogov P."/>
            <person name="Ross K."/>
            <person name="Ryan E."/>
            <person name="Settipalli S."/>
            <person name="Shea T."/>
            <person name="Sherpa N."/>
            <person name="Shi L."/>
            <person name="Shih D."/>
            <person name="Sparrow T."/>
            <person name="Spaulding J."/>
            <person name="Stalker J."/>
            <person name="Stange-Thomann N."/>
            <person name="Stavropoulos S."/>
            <person name="Stone C."/>
            <person name="Strader C."/>
            <person name="Tesfaye S."/>
            <person name="Thomson T."/>
            <person name="Thoulutsang Y."/>
            <person name="Thoulutsang D."/>
            <person name="Topham K."/>
            <person name="Topping I."/>
            <person name="Tsamla T."/>
            <person name="Vassiliev H."/>
            <person name="Vo A."/>
            <person name="Wangchuk T."/>
            <person name="Wangdi T."/>
            <person name="Weiand M."/>
            <person name="Wilkinson J."/>
            <person name="Wilson A."/>
            <person name="Yadav S."/>
            <person name="Young G."/>
            <person name="Yu Q."/>
            <person name="Zembek L."/>
            <person name="Zhong D."/>
            <person name="Zimmer A."/>
            <person name="Zwirko Z."/>
            <person name="Jaffe D.B."/>
            <person name="Alvarez P."/>
            <person name="Brockman W."/>
            <person name="Butler J."/>
            <person name="Chin C."/>
            <person name="Gnerre S."/>
            <person name="Grabherr M."/>
            <person name="Kleber M."/>
            <person name="Mauceli E."/>
            <person name="MacCallum I."/>
        </authorList>
    </citation>
    <scope>NUCLEOTIDE SEQUENCE [LARGE SCALE GENOMIC DNA]</scope>
    <source>
        <strain evidence="4 5">TSC#14021-0224.01</strain>
    </source>
</reference>
<sequence>MVQNTHKEQFLYIKFMNLNEPELVPLELALQLVPHLLSDFYQEYVQAWQKMEQLTNDVSP</sequence>
<dbReference type="InterPro" id="IPR016197">
    <property type="entry name" value="Chromo-like_dom_sf"/>
</dbReference>
<name>A0A0Q5WLC0_DROER</name>
<dbReference type="InterPro" id="IPR008251">
    <property type="entry name" value="Chromo_shadow_dom"/>
</dbReference>
<keyword evidence="2" id="KW-0539">Nucleus</keyword>
<dbReference type="AlphaFoldDB" id="A0A0Q5WLC0"/>
<feature type="domain" description="Chromo shadow" evidence="3">
    <location>
        <begin position="5"/>
        <end position="43"/>
    </location>
</feature>
<dbReference type="OrthoDB" id="7839336at2759"/>
<evidence type="ECO:0000256" key="1">
    <source>
        <dbReference type="ARBA" id="ARBA00004123"/>
    </source>
</evidence>
<evidence type="ECO:0000313" key="5">
    <source>
        <dbReference type="Proteomes" id="UP000008711"/>
    </source>
</evidence>
<dbReference type="Pfam" id="PF01393">
    <property type="entry name" value="Chromo_shadow"/>
    <property type="match status" value="1"/>
</dbReference>
<dbReference type="EMBL" id="CH954177">
    <property type="protein sequence ID" value="KQS70226.1"/>
    <property type="molecule type" value="Genomic_DNA"/>
</dbReference>
<comment type="subcellular location">
    <subcellularLocation>
        <location evidence="1">Nucleus</location>
    </subcellularLocation>
</comment>
<dbReference type="SUPFAM" id="SSF54160">
    <property type="entry name" value="Chromo domain-like"/>
    <property type="match status" value="1"/>
</dbReference>
<evidence type="ECO:0000256" key="2">
    <source>
        <dbReference type="ARBA" id="ARBA00023242"/>
    </source>
</evidence>
<evidence type="ECO:0000259" key="3">
    <source>
        <dbReference type="Pfam" id="PF01393"/>
    </source>
</evidence>
<dbReference type="Proteomes" id="UP000008711">
    <property type="component" value="Unassembled WGS sequence"/>
</dbReference>
<dbReference type="KEGG" id="der:26526793"/>
<organism evidence="4 5">
    <name type="scientific">Drosophila erecta</name>
    <name type="common">Fruit fly</name>
    <dbReference type="NCBI Taxonomy" id="7220"/>
    <lineage>
        <taxon>Eukaryota</taxon>
        <taxon>Metazoa</taxon>
        <taxon>Ecdysozoa</taxon>
        <taxon>Arthropoda</taxon>
        <taxon>Hexapoda</taxon>
        <taxon>Insecta</taxon>
        <taxon>Pterygota</taxon>
        <taxon>Neoptera</taxon>
        <taxon>Endopterygota</taxon>
        <taxon>Diptera</taxon>
        <taxon>Brachycera</taxon>
        <taxon>Muscomorpha</taxon>
        <taxon>Ephydroidea</taxon>
        <taxon>Drosophilidae</taxon>
        <taxon>Drosophila</taxon>
        <taxon>Sophophora</taxon>
    </lineage>
</organism>
<gene>
    <name evidence="4" type="primary">Dere\GG26969</name>
    <name evidence="4" type="synonym">GG26969</name>
    <name evidence="4" type="ORF">Dere_GG26969</name>
</gene>
<dbReference type="GO" id="GO:0005694">
    <property type="term" value="C:chromosome"/>
    <property type="evidence" value="ECO:0007669"/>
    <property type="project" value="UniProtKB-ARBA"/>
</dbReference>
<evidence type="ECO:0000313" key="4">
    <source>
        <dbReference type="EMBL" id="KQS70226.1"/>
    </source>
</evidence>
<reference evidence="4 5" key="2">
    <citation type="journal article" date="2008" name="Bioinformatics">
        <title>Assembly reconciliation.</title>
        <authorList>
            <person name="Zimin A.V."/>
            <person name="Smith D.R."/>
            <person name="Sutton G."/>
            <person name="Yorke J.A."/>
        </authorList>
    </citation>
    <scope>NUCLEOTIDE SEQUENCE [LARGE SCALE GENOMIC DNA]</scope>
    <source>
        <strain evidence="4 5">TSC#14021-0224.01</strain>
    </source>
</reference>
<dbReference type="Gene3D" id="2.40.50.40">
    <property type="match status" value="1"/>
</dbReference>
<accession>A0A0Q5WLC0</accession>
<keyword evidence="5" id="KW-1185">Reference proteome</keyword>
<proteinExistence type="predicted"/>
<protein>
    <recommendedName>
        <fullName evidence="3">Chromo shadow domain-containing protein</fullName>
    </recommendedName>
</protein>
<dbReference type="GO" id="GO:0005634">
    <property type="term" value="C:nucleus"/>
    <property type="evidence" value="ECO:0007669"/>
    <property type="project" value="UniProtKB-SubCell"/>
</dbReference>